<keyword evidence="4" id="KW-1185">Reference proteome</keyword>
<evidence type="ECO:0000256" key="1">
    <source>
        <dbReference type="SAM" id="Coils"/>
    </source>
</evidence>
<feature type="region of interest" description="Disordered" evidence="2">
    <location>
        <begin position="44"/>
        <end position="83"/>
    </location>
</feature>
<dbReference type="Proteomes" id="UP000254924">
    <property type="component" value="Unassembled WGS sequence"/>
</dbReference>
<dbReference type="RefSeq" id="WP_115268829.1">
    <property type="nucleotide sequence ID" value="NZ_JBNPNB010000084.1"/>
</dbReference>
<accession>A0A380K932</accession>
<sequence>MSFKKSLKENSQKVQKSLTKNWKKTVLFSLALLAVGGAGVAIGSKVADHPEHGDRMSRSYDKLDGSKSYGAPQSNKGMGHGSYQYDKQNVMTYDEWKTAVENSSLSSSDKKTFLAALEKSKDKITKASDLSTQLDKLYTDNLEKLDKELETLVSKNSSLWQKVDDADELRSLSGLDLDDLTDLKQSINESSLSSSEKSTLQADLDSIKKLKEQYSTAYATYVEKSAELEKELETAQKAVTTSLKDNKVTNSMISEVVGRPSMSFDWDDKDDDNDSDTDED</sequence>
<dbReference type="GeneID" id="78356423"/>
<name>A0A380K932_9STRE</name>
<proteinExistence type="predicted"/>
<evidence type="ECO:0000313" key="4">
    <source>
        <dbReference type="Proteomes" id="UP000254924"/>
    </source>
</evidence>
<gene>
    <name evidence="3" type="ORF">NCTC12224_00999</name>
</gene>
<organism evidence="3 4">
    <name type="scientific">Streptococcus hyointestinalis</name>
    <dbReference type="NCBI Taxonomy" id="1337"/>
    <lineage>
        <taxon>Bacteria</taxon>
        <taxon>Bacillati</taxon>
        <taxon>Bacillota</taxon>
        <taxon>Bacilli</taxon>
        <taxon>Lactobacillales</taxon>
        <taxon>Streptococcaceae</taxon>
        <taxon>Streptococcus</taxon>
    </lineage>
</organism>
<feature type="compositionally biased region" description="Acidic residues" evidence="2">
    <location>
        <begin position="265"/>
        <end position="280"/>
    </location>
</feature>
<dbReference type="AlphaFoldDB" id="A0A380K932"/>
<dbReference type="OrthoDB" id="9871686at2"/>
<evidence type="ECO:0000256" key="2">
    <source>
        <dbReference type="SAM" id="MobiDB-lite"/>
    </source>
</evidence>
<keyword evidence="1" id="KW-0175">Coiled coil</keyword>
<reference evidence="3 4" key="1">
    <citation type="submission" date="2018-06" db="EMBL/GenBank/DDBJ databases">
        <authorList>
            <consortium name="Pathogen Informatics"/>
            <person name="Doyle S."/>
        </authorList>
    </citation>
    <scope>NUCLEOTIDE SEQUENCE [LARGE SCALE GENOMIC DNA]</scope>
    <source>
        <strain evidence="3 4">NCTC12224</strain>
    </source>
</reference>
<protein>
    <submittedName>
        <fullName evidence="3">Uncharacterized protein</fullName>
    </submittedName>
</protein>
<feature type="coiled-coil region" evidence="1">
    <location>
        <begin position="211"/>
        <end position="238"/>
    </location>
</feature>
<evidence type="ECO:0000313" key="3">
    <source>
        <dbReference type="EMBL" id="SUN60646.1"/>
    </source>
</evidence>
<feature type="region of interest" description="Disordered" evidence="2">
    <location>
        <begin position="259"/>
        <end position="280"/>
    </location>
</feature>
<feature type="compositionally biased region" description="Basic and acidic residues" evidence="2">
    <location>
        <begin position="46"/>
        <end position="65"/>
    </location>
</feature>
<dbReference type="EMBL" id="UHFN01000007">
    <property type="protein sequence ID" value="SUN60646.1"/>
    <property type="molecule type" value="Genomic_DNA"/>
</dbReference>